<dbReference type="GO" id="GO:1901678">
    <property type="term" value="P:iron coordination entity transport"/>
    <property type="evidence" value="ECO:0007669"/>
    <property type="project" value="UniProtKB-ARBA"/>
</dbReference>
<keyword evidence="8" id="KW-1185">Reference proteome</keyword>
<evidence type="ECO:0000313" key="8">
    <source>
        <dbReference type="Proteomes" id="UP000067689"/>
    </source>
</evidence>
<keyword evidence="3" id="KW-0813">Transport</keyword>
<comment type="subcellular location">
    <subcellularLocation>
        <location evidence="1">Cell envelope</location>
    </subcellularLocation>
</comment>
<evidence type="ECO:0000256" key="1">
    <source>
        <dbReference type="ARBA" id="ARBA00004196"/>
    </source>
</evidence>
<dbReference type="PANTHER" id="PTHR30532">
    <property type="entry name" value="IRON III DICITRATE-BINDING PERIPLASMIC PROTEIN"/>
    <property type="match status" value="1"/>
</dbReference>
<organism evidence="7 8">
    <name type="scientific">Aeromicrobium erythreum</name>
    <dbReference type="NCBI Taxonomy" id="2041"/>
    <lineage>
        <taxon>Bacteria</taxon>
        <taxon>Bacillati</taxon>
        <taxon>Actinomycetota</taxon>
        <taxon>Actinomycetes</taxon>
        <taxon>Propionibacteriales</taxon>
        <taxon>Nocardioidaceae</taxon>
        <taxon>Aeromicrobium</taxon>
    </lineage>
</organism>
<evidence type="ECO:0000313" key="7">
    <source>
        <dbReference type="EMBL" id="ALX06213.1"/>
    </source>
</evidence>
<dbReference type="InterPro" id="IPR051313">
    <property type="entry name" value="Bact_iron-sidero_bind"/>
</dbReference>
<dbReference type="PATRIC" id="fig|2041.4.peg.3487"/>
<accession>A0A0U4CLI9</accession>
<gene>
    <name evidence="7" type="ORF">AERYTH_16675</name>
</gene>
<dbReference type="OrthoDB" id="7941913at2"/>
<feature type="domain" description="Fe/B12 periplasmic-binding" evidence="6">
    <location>
        <begin position="53"/>
        <end position="330"/>
    </location>
</feature>
<keyword evidence="4 5" id="KW-0732">Signal</keyword>
<dbReference type="PROSITE" id="PS51257">
    <property type="entry name" value="PROKAR_LIPOPROTEIN"/>
    <property type="match status" value="1"/>
</dbReference>
<dbReference type="Gene3D" id="3.40.50.1980">
    <property type="entry name" value="Nitrogenase molybdenum iron protein domain"/>
    <property type="match status" value="2"/>
</dbReference>
<dbReference type="AlphaFoldDB" id="A0A0U4CLI9"/>
<evidence type="ECO:0000256" key="4">
    <source>
        <dbReference type="ARBA" id="ARBA00022729"/>
    </source>
</evidence>
<dbReference type="SUPFAM" id="SSF53807">
    <property type="entry name" value="Helical backbone' metal receptor"/>
    <property type="match status" value="1"/>
</dbReference>
<name>A0A0U4CLI9_9ACTN</name>
<dbReference type="GO" id="GO:0030288">
    <property type="term" value="C:outer membrane-bounded periplasmic space"/>
    <property type="evidence" value="ECO:0007669"/>
    <property type="project" value="TreeGrafter"/>
</dbReference>
<dbReference type="STRING" id="2041.AERYTH_16675"/>
<protein>
    <recommendedName>
        <fullName evidence="6">Fe/B12 periplasmic-binding domain-containing protein</fullName>
    </recommendedName>
</protein>
<dbReference type="PANTHER" id="PTHR30532:SF24">
    <property type="entry name" value="FERRIC ENTEROBACTIN-BINDING PERIPLASMIC PROTEIN FEPB"/>
    <property type="match status" value="1"/>
</dbReference>
<evidence type="ECO:0000256" key="3">
    <source>
        <dbReference type="ARBA" id="ARBA00022448"/>
    </source>
</evidence>
<dbReference type="RefSeq" id="WP_067860927.1">
    <property type="nucleotide sequence ID" value="NZ_CP011502.1"/>
</dbReference>
<dbReference type="Proteomes" id="UP000067689">
    <property type="component" value="Chromosome"/>
</dbReference>
<evidence type="ECO:0000259" key="6">
    <source>
        <dbReference type="PROSITE" id="PS50983"/>
    </source>
</evidence>
<sequence length="331" mass="35777">MTLRPRFTLLAAAAALVLTGCGFGTESGEASGENAWTYTSGDGKTYTADEVPTRIIAQGESAAALIAHGIRPVGIYLSQPLKDTKSLQGVDLDGIEILGETWGKIDAEKAAALKPDLIVSGYWTTEKAYGGLENGVEESSKKVAKLAPVVGPVADQSVEKMLDGFEELSGTLGADLDSAEIVSDKEAFEQARERFRTTVADADGLTAMGVSPADDILYVAVPKHSAELADFARYGLDIIVPDSPDPDFSYWENLSWENADKYQPDLVLMDDRTLEQSTKTAEKQPTWRKIKAVEAGAVTPWPAYWISTYRDYAEQLDQLSDAVEKADPDLT</sequence>
<dbReference type="InterPro" id="IPR002491">
    <property type="entry name" value="ABC_transptr_periplasmic_BD"/>
</dbReference>
<dbReference type="PROSITE" id="PS50983">
    <property type="entry name" value="FE_B12_PBP"/>
    <property type="match status" value="1"/>
</dbReference>
<feature type="chain" id="PRO_5039023982" description="Fe/B12 periplasmic-binding domain-containing protein" evidence="5">
    <location>
        <begin position="25"/>
        <end position="331"/>
    </location>
</feature>
<dbReference type="KEGG" id="aer:AERYTH_16675"/>
<comment type="similarity">
    <text evidence="2">Belongs to the bacterial solute-binding protein 8 family.</text>
</comment>
<feature type="signal peptide" evidence="5">
    <location>
        <begin position="1"/>
        <end position="24"/>
    </location>
</feature>
<evidence type="ECO:0000256" key="2">
    <source>
        <dbReference type="ARBA" id="ARBA00008814"/>
    </source>
</evidence>
<dbReference type="Pfam" id="PF01497">
    <property type="entry name" value="Peripla_BP_2"/>
    <property type="match status" value="1"/>
</dbReference>
<dbReference type="EMBL" id="CP011502">
    <property type="protein sequence ID" value="ALX06213.1"/>
    <property type="molecule type" value="Genomic_DNA"/>
</dbReference>
<proteinExistence type="inferred from homology"/>
<evidence type="ECO:0000256" key="5">
    <source>
        <dbReference type="SAM" id="SignalP"/>
    </source>
</evidence>
<reference evidence="7 8" key="1">
    <citation type="journal article" date="1991" name="Int. J. Syst. Bacteriol.">
        <title>Description of the erythromycin-producing bacterium Arthrobacter sp. strain NRRL B-3381 as Aeromicrobium erythreum gen. nov., sp. nov.</title>
        <authorList>
            <person name="Miller E.S."/>
            <person name="Woese C.R."/>
            <person name="Brenner S."/>
        </authorList>
    </citation>
    <scope>NUCLEOTIDE SEQUENCE [LARGE SCALE GENOMIC DNA]</scope>
    <source>
        <strain evidence="7 8">AR18</strain>
    </source>
</reference>